<gene>
    <name evidence="1" type="ORF">IFM89_010240</name>
</gene>
<dbReference type="AlphaFoldDB" id="A0A835MAL5"/>
<sequence>MSSCTLDIIECKYIFFVHLVLHSYPIF</sequence>
<keyword evidence="2" id="KW-1185">Reference proteome</keyword>
<proteinExistence type="predicted"/>
<accession>A0A835MAL5</accession>
<dbReference type="Proteomes" id="UP000631114">
    <property type="component" value="Unassembled WGS sequence"/>
</dbReference>
<evidence type="ECO:0000313" key="2">
    <source>
        <dbReference type="Proteomes" id="UP000631114"/>
    </source>
</evidence>
<dbReference type="EMBL" id="JADFTS010000002">
    <property type="protein sequence ID" value="KAF9619929.1"/>
    <property type="molecule type" value="Genomic_DNA"/>
</dbReference>
<reference evidence="1 2" key="1">
    <citation type="submission" date="2020-10" db="EMBL/GenBank/DDBJ databases">
        <title>The Coptis chinensis genome and diversification of protoberbering-type alkaloids.</title>
        <authorList>
            <person name="Wang B."/>
            <person name="Shu S."/>
            <person name="Song C."/>
            <person name="Liu Y."/>
        </authorList>
    </citation>
    <scope>NUCLEOTIDE SEQUENCE [LARGE SCALE GENOMIC DNA]</scope>
    <source>
        <strain evidence="1">HL-2020</strain>
        <tissue evidence="1">Leaf</tissue>
    </source>
</reference>
<organism evidence="1 2">
    <name type="scientific">Coptis chinensis</name>
    <dbReference type="NCBI Taxonomy" id="261450"/>
    <lineage>
        <taxon>Eukaryota</taxon>
        <taxon>Viridiplantae</taxon>
        <taxon>Streptophyta</taxon>
        <taxon>Embryophyta</taxon>
        <taxon>Tracheophyta</taxon>
        <taxon>Spermatophyta</taxon>
        <taxon>Magnoliopsida</taxon>
        <taxon>Ranunculales</taxon>
        <taxon>Ranunculaceae</taxon>
        <taxon>Coptidoideae</taxon>
        <taxon>Coptis</taxon>
    </lineage>
</organism>
<name>A0A835MAL5_9MAGN</name>
<comment type="caution">
    <text evidence="1">The sequence shown here is derived from an EMBL/GenBank/DDBJ whole genome shotgun (WGS) entry which is preliminary data.</text>
</comment>
<protein>
    <submittedName>
        <fullName evidence="1">Uncharacterized protein</fullName>
    </submittedName>
</protein>
<evidence type="ECO:0000313" key="1">
    <source>
        <dbReference type="EMBL" id="KAF9619929.1"/>
    </source>
</evidence>